<dbReference type="AlphaFoldDB" id="A0A841T7C1"/>
<protein>
    <submittedName>
        <fullName evidence="1">Carboxypeptidase regulatory-like domain-containing protein</fullName>
    </submittedName>
</protein>
<accession>A0A841T7C1</accession>
<dbReference type="Proteomes" id="UP000574133">
    <property type="component" value="Unassembled WGS sequence"/>
</dbReference>
<name>A0A841T7C1_9BACL</name>
<evidence type="ECO:0000313" key="2">
    <source>
        <dbReference type="Proteomes" id="UP000574133"/>
    </source>
</evidence>
<keyword evidence="1" id="KW-0645">Protease</keyword>
<dbReference type="Gene3D" id="1.25.40.10">
    <property type="entry name" value="Tetratricopeptide repeat domain"/>
    <property type="match status" value="1"/>
</dbReference>
<dbReference type="GO" id="GO:0004180">
    <property type="term" value="F:carboxypeptidase activity"/>
    <property type="evidence" value="ECO:0007669"/>
    <property type="project" value="UniProtKB-KW"/>
</dbReference>
<dbReference type="EMBL" id="JACJVN010000022">
    <property type="protein sequence ID" value="MBB6676792.1"/>
    <property type="molecule type" value="Genomic_DNA"/>
</dbReference>
<dbReference type="InterPro" id="IPR013784">
    <property type="entry name" value="Carb-bd-like_fold"/>
</dbReference>
<dbReference type="InterPro" id="IPR011990">
    <property type="entry name" value="TPR-like_helical_dom_sf"/>
</dbReference>
<reference evidence="1 2" key="1">
    <citation type="submission" date="2020-08" db="EMBL/GenBank/DDBJ databases">
        <title>Cohnella phylogeny.</title>
        <authorList>
            <person name="Dunlap C."/>
        </authorList>
    </citation>
    <scope>NUCLEOTIDE SEQUENCE [LARGE SCALE GENOMIC DNA]</scope>
    <source>
        <strain evidence="1 2">DSM 103658</strain>
    </source>
</reference>
<keyword evidence="1" id="KW-0378">Hydrolase</keyword>
<dbReference type="SUPFAM" id="SSF49452">
    <property type="entry name" value="Starch-binding domain-like"/>
    <property type="match status" value="1"/>
</dbReference>
<sequence>MKLKIKVKHLFSLVIALCALFICLQLIVLPRLEVAMAKKHFEQGAAGGKNELLHAIDTSSGDDKWALIRQYMIENGSESISTRFNVIVGDGTTYTSEVTSSPDAPSWTGEEKVKYLEAYAASGPIDGYLVRAAKQLALEYQILSRPEDAARALEQTEHRLTSNYNSQKRELMLARAKIYADAGQFETAERLLTELSEEPNWQNTYLKDSIAKLKTRIMEQRDNSAAASSVSGTIKRSDGQPMAGIGVFLRSSKDTYHSLVDSEPYQTLTDSAGSFSFKGVAPGSYVIYIGLTFGQIDGWTRPVKYNEEWIDLRGGENLTRNITLQRLIQLRSPVDQQVITGKTVHFEWEPVEGAAYYALNGTFPIENGTIGFQIKDHIESNAIELPLDTLYSVESGYSYKKFGDKDIPDPSNLLGFADPSSRFSWSVEAYDADGRLLTRSNGYRLNEQTMGRLPFFYLKERTLTEADQLLLAGRMDEALLEYQADYERDEQDSHSLRMIVKLLEVKAADDKRPLDAASVPYLEKLASIDETGNTLFSLVNYYGSIGNWPEVDRYYGMLKEARQGRVESYSQAQYGILLLKQGRVQEGEAELRQAQENDPSNRFIGSYIASVIYSAGNLDRAEELARQYPERSYYGEDNPDWSELVHGLIEESQGSSEDSYFTKLREALRVCFGGDQKRLEDWTADSEYPAMKAFIKALSKVD</sequence>
<dbReference type="SUPFAM" id="SSF48452">
    <property type="entry name" value="TPR-like"/>
    <property type="match status" value="1"/>
</dbReference>
<organism evidence="1 2">
    <name type="scientific">Cohnella lubricantis</name>
    <dbReference type="NCBI Taxonomy" id="2163172"/>
    <lineage>
        <taxon>Bacteria</taxon>
        <taxon>Bacillati</taxon>
        <taxon>Bacillota</taxon>
        <taxon>Bacilli</taxon>
        <taxon>Bacillales</taxon>
        <taxon>Paenibacillaceae</taxon>
        <taxon>Cohnella</taxon>
    </lineage>
</organism>
<evidence type="ECO:0000313" key="1">
    <source>
        <dbReference type="EMBL" id="MBB6676792.1"/>
    </source>
</evidence>
<keyword evidence="1" id="KW-0121">Carboxypeptidase</keyword>
<dbReference type="GO" id="GO:0030246">
    <property type="term" value="F:carbohydrate binding"/>
    <property type="evidence" value="ECO:0007669"/>
    <property type="project" value="InterPro"/>
</dbReference>
<dbReference type="RefSeq" id="WP_185178081.1">
    <property type="nucleotide sequence ID" value="NZ_CBCSEP010000015.1"/>
</dbReference>
<proteinExistence type="predicted"/>
<gene>
    <name evidence="1" type="ORF">H4Q31_05540</name>
</gene>
<keyword evidence="2" id="KW-1185">Reference proteome</keyword>
<comment type="caution">
    <text evidence="1">The sequence shown here is derived from an EMBL/GenBank/DDBJ whole genome shotgun (WGS) entry which is preliminary data.</text>
</comment>